<gene>
    <name evidence="1" type="ORF">DBV05_g9338</name>
</gene>
<organism evidence="1 2">
    <name type="scientific">Lasiodiplodia theobromae</name>
    <dbReference type="NCBI Taxonomy" id="45133"/>
    <lineage>
        <taxon>Eukaryota</taxon>
        <taxon>Fungi</taxon>
        <taxon>Dikarya</taxon>
        <taxon>Ascomycota</taxon>
        <taxon>Pezizomycotina</taxon>
        <taxon>Dothideomycetes</taxon>
        <taxon>Dothideomycetes incertae sedis</taxon>
        <taxon>Botryosphaeriales</taxon>
        <taxon>Botryosphaeriaceae</taxon>
        <taxon>Lasiodiplodia</taxon>
    </lineage>
</organism>
<keyword evidence="2" id="KW-1185">Reference proteome</keyword>
<reference evidence="1 2" key="1">
    <citation type="journal article" date="2019" name="Sci. Rep.">
        <title>A multi-omics analysis of the grapevine pathogen Lasiodiplodia theobromae reveals that temperature affects the expression of virulence- and pathogenicity-related genes.</title>
        <authorList>
            <person name="Felix C."/>
            <person name="Meneses R."/>
            <person name="Goncalves M.F.M."/>
            <person name="Tilleman L."/>
            <person name="Duarte A.S."/>
            <person name="Jorrin-Novo J.V."/>
            <person name="Van de Peer Y."/>
            <person name="Deforce D."/>
            <person name="Van Nieuwerburgh F."/>
            <person name="Esteves A.C."/>
            <person name="Alves A."/>
        </authorList>
    </citation>
    <scope>NUCLEOTIDE SEQUENCE [LARGE SCALE GENOMIC DNA]</scope>
    <source>
        <strain evidence="1 2">LA-SOL3</strain>
    </source>
</reference>
<dbReference type="AlphaFoldDB" id="A0A5N5D3M8"/>
<evidence type="ECO:0008006" key="3">
    <source>
        <dbReference type="Google" id="ProtNLM"/>
    </source>
</evidence>
<name>A0A5N5D3M8_9PEZI</name>
<protein>
    <recommendedName>
        <fullName evidence="3">ER-bound oxygenase mpaB/mpaB'/Rubber oxygenase catalytic domain-containing protein</fullName>
    </recommendedName>
</protein>
<dbReference type="EMBL" id="VCHE01000087">
    <property type="protein sequence ID" value="KAB2572002.1"/>
    <property type="molecule type" value="Genomic_DNA"/>
</dbReference>
<evidence type="ECO:0000313" key="1">
    <source>
        <dbReference type="EMBL" id="KAB2572002.1"/>
    </source>
</evidence>
<accession>A0A5N5D3M8</accession>
<dbReference type="Proteomes" id="UP000325902">
    <property type="component" value="Unassembled WGS sequence"/>
</dbReference>
<dbReference type="OrthoDB" id="2821871at2759"/>
<proteinExistence type="predicted"/>
<sequence length="256" mass="29098">MNRIHVNQDQLRPPSVQFRSGLRVNGEKLDPETEYDQIIRTIAFFGPSAFAAAVSYTTIFAVLTQAPSGAAAIHFGGKVMRRGHQRFYETELYQLEWVYHGSGSPETAQRIGKINRLHAAIWKHVPGSYSAPFEGQMALVGAAYFEALVRKIVGARNDVNPKVKAAWPEWCERVAGHFVTEPSDGSRSYGINFPRNWDELEAFFYWFDGIAFEEQSTPELLQKGHETAEAFIDQFCELWFPRYALTSVCWQQRAVI</sequence>
<evidence type="ECO:0000313" key="2">
    <source>
        <dbReference type="Proteomes" id="UP000325902"/>
    </source>
</evidence>
<comment type="caution">
    <text evidence="1">The sequence shown here is derived from an EMBL/GenBank/DDBJ whole genome shotgun (WGS) entry which is preliminary data.</text>
</comment>